<organism evidence="2 3">
    <name type="scientific">Ibidorhyncha struthersii</name>
    <dbReference type="NCBI Taxonomy" id="425643"/>
    <lineage>
        <taxon>Eukaryota</taxon>
        <taxon>Metazoa</taxon>
        <taxon>Chordata</taxon>
        <taxon>Craniata</taxon>
        <taxon>Vertebrata</taxon>
        <taxon>Euteleostomi</taxon>
        <taxon>Archelosauria</taxon>
        <taxon>Archosauria</taxon>
        <taxon>Dinosauria</taxon>
        <taxon>Saurischia</taxon>
        <taxon>Theropoda</taxon>
        <taxon>Coelurosauria</taxon>
        <taxon>Aves</taxon>
        <taxon>Neognathae</taxon>
        <taxon>Neoaves</taxon>
        <taxon>Charadriiformes</taxon>
        <taxon>Charadriidae</taxon>
        <taxon>Ibidorhyncha</taxon>
    </lineage>
</organism>
<accession>A0A7K7UH22</accession>
<dbReference type="GO" id="GO:0030336">
    <property type="term" value="P:negative regulation of cell migration"/>
    <property type="evidence" value="ECO:0007669"/>
    <property type="project" value="InterPro"/>
</dbReference>
<reference evidence="2 3" key="1">
    <citation type="submission" date="2019-09" db="EMBL/GenBank/DDBJ databases">
        <title>Bird 10,000 Genomes (B10K) Project - Family phase.</title>
        <authorList>
            <person name="Zhang G."/>
        </authorList>
    </citation>
    <scope>NUCLEOTIDE SEQUENCE [LARGE SCALE GENOMIC DNA]</scope>
    <source>
        <strain evidence="2">B10K-DU-030-25</strain>
    </source>
</reference>
<sequence>GVQQQQAKTQEAVGLDSSFPGKEKSVMPVSAIITCGRETSGVDRDGHARGSPEKESFLLGHGKNRKQSTLPHGFHEKKQLKGHLDPSLSSIQSEETSKQHVVVTEPIIRKSILVTSQSRELKKEAAHVTFQSDPEEYTIPVSSWSVRPFLGYDWIAGLLDADSSVAEKSDQYFAELHEFRQANKEACVHEQHLEPKALDCIVPEQEPDLITSSHKCVYCYRLNQRLFTVPVDSESACPVCKIPRTH</sequence>
<dbReference type="GO" id="GO:0010972">
    <property type="term" value="P:negative regulation of G2/M transition of mitotic cell cycle"/>
    <property type="evidence" value="ECO:0007669"/>
    <property type="project" value="InterPro"/>
</dbReference>
<comment type="caution">
    <text evidence="2">The sequence shown here is derived from an EMBL/GenBank/DDBJ whole genome shotgun (WGS) entry which is preliminary data.</text>
</comment>
<dbReference type="Pfam" id="PF15734">
    <property type="entry name" value="MIIP"/>
    <property type="match status" value="1"/>
</dbReference>
<dbReference type="AlphaFoldDB" id="A0A7K7UH22"/>
<feature type="region of interest" description="Disordered" evidence="1">
    <location>
        <begin position="1"/>
        <end position="22"/>
    </location>
</feature>
<dbReference type="EMBL" id="VZSZ01010248">
    <property type="protein sequence ID" value="NXA28460.1"/>
    <property type="molecule type" value="Genomic_DNA"/>
</dbReference>
<evidence type="ECO:0000313" key="3">
    <source>
        <dbReference type="Proteomes" id="UP000587655"/>
    </source>
</evidence>
<dbReference type="PANTHER" id="PTHR34831">
    <property type="entry name" value="MIGRATION AND INVASION-INHIBITORY PROTEIN"/>
    <property type="match status" value="1"/>
</dbReference>
<evidence type="ECO:0000256" key="1">
    <source>
        <dbReference type="SAM" id="MobiDB-lite"/>
    </source>
</evidence>
<evidence type="ECO:0000313" key="2">
    <source>
        <dbReference type="EMBL" id="NXA28460.1"/>
    </source>
</evidence>
<keyword evidence="3" id="KW-1185">Reference proteome</keyword>
<name>A0A7K7UH22_9CHAR</name>
<gene>
    <name evidence="2" type="primary">Miip</name>
    <name evidence="2" type="ORF">IBISTR_R08807</name>
</gene>
<feature type="region of interest" description="Disordered" evidence="1">
    <location>
        <begin position="37"/>
        <end position="70"/>
    </location>
</feature>
<dbReference type="Proteomes" id="UP000587655">
    <property type="component" value="Unassembled WGS sequence"/>
</dbReference>
<feature type="non-terminal residue" evidence="2">
    <location>
        <position position="1"/>
    </location>
</feature>
<dbReference type="InterPro" id="IPR031466">
    <property type="entry name" value="MIIP"/>
</dbReference>
<feature type="non-terminal residue" evidence="2">
    <location>
        <position position="246"/>
    </location>
</feature>
<protein>
    <submittedName>
        <fullName evidence="2">MIIP protein</fullName>
    </submittedName>
</protein>
<proteinExistence type="predicted"/>
<feature type="compositionally biased region" description="Basic and acidic residues" evidence="1">
    <location>
        <begin position="40"/>
        <end position="56"/>
    </location>
</feature>
<dbReference type="PANTHER" id="PTHR34831:SF1">
    <property type="entry name" value="MIGRATION AND INVASION-INHIBITORY PROTEIN"/>
    <property type="match status" value="1"/>
</dbReference>